<protein>
    <submittedName>
        <fullName evidence="1">Uncharacterized protein</fullName>
    </submittedName>
</protein>
<evidence type="ECO:0000313" key="2">
    <source>
        <dbReference type="Proteomes" id="UP000295722"/>
    </source>
</evidence>
<dbReference type="Proteomes" id="UP000295722">
    <property type="component" value="Unassembled WGS sequence"/>
</dbReference>
<keyword evidence="2" id="KW-1185">Reference proteome</keyword>
<sequence length="65" mass="6939">MVLLKVPGSRAGRNATGRTARHARLGSLFVEQSVQRRGVVLGFANVTDAGEAGRLARTLHARLQS</sequence>
<evidence type="ECO:0000313" key="1">
    <source>
        <dbReference type="EMBL" id="TDG26063.1"/>
    </source>
</evidence>
<gene>
    <name evidence="1" type="ORF">EYW47_01495</name>
</gene>
<dbReference type="EMBL" id="SMRP01000001">
    <property type="protein sequence ID" value="TDG26063.1"/>
    <property type="molecule type" value="Genomic_DNA"/>
</dbReference>
<dbReference type="AlphaFoldDB" id="A0A4R5MFM5"/>
<organism evidence="1 2">
    <name type="scientific">Paraburkholderia silviterrae</name>
    <dbReference type="NCBI Taxonomy" id="2528715"/>
    <lineage>
        <taxon>Bacteria</taxon>
        <taxon>Pseudomonadati</taxon>
        <taxon>Pseudomonadota</taxon>
        <taxon>Betaproteobacteria</taxon>
        <taxon>Burkholderiales</taxon>
        <taxon>Burkholderiaceae</taxon>
        <taxon>Paraburkholderia</taxon>
    </lineage>
</organism>
<accession>A0A4R5MFM5</accession>
<reference evidence="1 2" key="1">
    <citation type="submission" date="2019-03" db="EMBL/GenBank/DDBJ databases">
        <title>Paraburkholderia sp. 4M-K11, isolated from subtropical forest soil.</title>
        <authorList>
            <person name="Gao Z.-H."/>
            <person name="Qiu L.-H."/>
        </authorList>
    </citation>
    <scope>NUCLEOTIDE SEQUENCE [LARGE SCALE GENOMIC DNA]</scope>
    <source>
        <strain evidence="1 2">4M-K11</strain>
    </source>
</reference>
<proteinExistence type="predicted"/>
<name>A0A4R5MFM5_9BURK</name>
<comment type="caution">
    <text evidence="1">The sequence shown here is derived from an EMBL/GenBank/DDBJ whole genome shotgun (WGS) entry which is preliminary data.</text>
</comment>